<keyword evidence="9" id="KW-0472">Membrane</keyword>
<dbReference type="Proteomes" id="UP000265566">
    <property type="component" value="Chromosome 7"/>
</dbReference>
<keyword evidence="12" id="KW-0723">Serine/threonine-protein kinase</keyword>
<dbReference type="Gene3D" id="2.60.120.200">
    <property type="match status" value="1"/>
</dbReference>
<dbReference type="PANTHER" id="PTHR27007">
    <property type="match status" value="1"/>
</dbReference>
<reference evidence="12" key="1">
    <citation type="journal article" date="2018" name="Nat. Plants">
        <title>Whole-genome landscape of Medicago truncatula symbiotic genes.</title>
        <authorList>
            <person name="Pecrix Y."/>
            <person name="Gamas P."/>
            <person name="Carrere S."/>
        </authorList>
    </citation>
    <scope>NUCLEOTIDE SEQUENCE</scope>
    <source>
        <tissue evidence="12">Leaves</tissue>
    </source>
</reference>
<comment type="caution">
    <text evidence="12">The sequence shown here is derived from an EMBL/GenBank/DDBJ whole genome shotgun (WGS) entry which is preliminary data.</text>
</comment>
<dbReference type="InterPro" id="IPR013320">
    <property type="entry name" value="ConA-like_dom_sf"/>
</dbReference>
<dbReference type="AlphaFoldDB" id="A0A396GYU1"/>
<evidence type="ECO:0000313" key="12">
    <source>
        <dbReference type="EMBL" id="RHN46170.1"/>
    </source>
</evidence>
<evidence type="ECO:0000256" key="9">
    <source>
        <dbReference type="ARBA" id="ARBA00023136"/>
    </source>
</evidence>
<evidence type="ECO:0000256" key="5">
    <source>
        <dbReference type="ARBA" id="ARBA00022734"/>
    </source>
</evidence>
<evidence type="ECO:0000256" key="3">
    <source>
        <dbReference type="ARBA" id="ARBA00022692"/>
    </source>
</evidence>
<accession>A0A396GYU1</accession>
<proteinExistence type="inferred from homology"/>
<evidence type="ECO:0000256" key="7">
    <source>
        <dbReference type="ARBA" id="ARBA00022840"/>
    </source>
</evidence>
<evidence type="ECO:0000259" key="11">
    <source>
        <dbReference type="Pfam" id="PF00139"/>
    </source>
</evidence>
<keyword evidence="4" id="KW-0732">Signal</keyword>
<keyword evidence="12" id="KW-0418">Kinase</keyword>
<dbReference type="GO" id="GO:0005524">
    <property type="term" value="F:ATP binding"/>
    <property type="evidence" value="ECO:0007669"/>
    <property type="project" value="UniProtKB-KW"/>
</dbReference>
<keyword evidence="12" id="KW-0808">Transferase</keyword>
<dbReference type="GO" id="GO:0004674">
    <property type="term" value="F:protein serine/threonine kinase activity"/>
    <property type="evidence" value="ECO:0007669"/>
    <property type="project" value="UniProtKB-KW"/>
</dbReference>
<dbReference type="InterPro" id="IPR050528">
    <property type="entry name" value="L-type_Lectin-RKs"/>
</dbReference>
<evidence type="ECO:0000256" key="4">
    <source>
        <dbReference type="ARBA" id="ARBA00022729"/>
    </source>
</evidence>
<dbReference type="GO" id="GO:0016020">
    <property type="term" value="C:membrane"/>
    <property type="evidence" value="ECO:0007669"/>
    <property type="project" value="UniProtKB-SubCell"/>
</dbReference>
<dbReference type="EMBL" id="PSQE01000007">
    <property type="protein sequence ID" value="RHN46170.1"/>
    <property type="molecule type" value="Genomic_DNA"/>
</dbReference>
<dbReference type="SUPFAM" id="SSF49899">
    <property type="entry name" value="Concanavalin A-like lectins/glucanases"/>
    <property type="match status" value="1"/>
</dbReference>
<evidence type="ECO:0000256" key="1">
    <source>
        <dbReference type="ARBA" id="ARBA00004479"/>
    </source>
</evidence>
<dbReference type="GO" id="GO:0009610">
    <property type="term" value="P:response to symbiotic fungus"/>
    <property type="evidence" value="ECO:0007669"/>
    <property type="project" value="UniProtKB-ARBA"/>
</dbReference>
<dbReference type="Pfam" id="PF00139">
    <property type="entry name" value="Lectin_legB"/>
    <property type="match status" value="1"/>
</dbReference>
<evidence type="ECO:0000256" key="2">
    <source>
        <dbReference type="ARBA" id="ARBA00007606"/>
    </source>
</evidence>
<feature type="domain" description="Legume lectin" evidence="11">
    <location>
        <begin position="22"/>
        <end position="100"/>
    </location>
</feature>
<keyword evidence="8" id="KW-1133">Transmembrane helix</keyword>
<dbReference type="GO" id="GO:0030246">
    <property type="term" value="F:carbohydrate binding"/>
    <property type="evidence" value="ECO:0007669"/>
    <property type="project" value="UniProtKB-KW"/>
</dbReference>
<comment type="similarity">
    <text evidence="2">Belongs to the leguminous lectin family.</text>
</comment>
<keyword evidence="6" id="KW-0547">Nucleotide-binding</keyword>
<dbReference type="EC" id="2.7.11.1" evidence="12"/>
<dbReference type="InterPro" id="IPR001220">
    <property type="entry name" value="Legume_lectin_dom"/>
</dbReference>
<dbReference type="Gramene" id="rna40614">
    <property type="protein sequence ID" value="RHN46170.1"/>
    <property type="gene ID" value="gene40614"/>
</dbReference>
<keyword evidence="10" id="KW-0675">Receptor</keyword>
<gene>
    <name evidence="12" type="ORF">MtrunA17_Chr7g0239301</name>
</gene>
<evidence type="ECO:0000256" key="6">
    <source>
        <dbReference type="ARBA" id="ARBA00022741"/>
    </source>
</evidence>
<keyword evidence="5" id="KW-0430">Lectin</keyword>
<protein>
    <submittedName>
        <fullName evidence="12">Putative non-specific serine/threonine protein kinase</fullName>
        <ecNumber evidence="12">2.7.11.1</ecNumber>
    </submittedName>
</protein>
<sequence length="163" mass="18904">MELFLLFHLQKGYQIHYNINTLVSNNSNNGNSSSHVFGIELDTDQNFEFDEINDNHIGIDINDLKSANSTPAGYYDDYGFRNLSLSSGYAGMDIMMVIYYIKRKMFAEILEDWEHEYGPHRFKFKDLYFATKGFMEKGLLEVGGFGRVLILHILYFVQVLSIE</sequence>
<comment type="subcellular location">
    <subcellularLocation>
        <location evidence="1">Membrane</location>
        <topology evidence="1">Single-pass type I membrane protein</topology>
    </subcellularLocation>
</comment>
<evidence type="ECO:0000256" key="10">
    <source>
        <dbReference type="ARBA" id="ARBA00023170"/>
    </source>
</evidence>
<keyword evidence="7" id="KW-0067">ATP-binding</keyword>
<name>A0A396GYU1_MEDTR</name>
<organism evidence="12">
    <name type="scientific">Medicago truncatula</name>
    <name type="common">Barrel medic</name>
    <name type="synonym">Medicago tribuloides</name>
    <dbReference type="NCBI Taxonomy" id="3880"/>
    <lineage>
        <taxon>Eukaryota</taxon>
        <taxon>Viridiplantae</taxon>
        <taxon>Streptophyta</taxon>
        <taxon>Embryophyta</taxon>
        <taxon>Tracheophyta</taxon>
        <taxon>Spermatophyta</taxon>
        <taxon>Magnoliopsida</taxon>
        <taxon>eudicotyledons</taxon>
        <taxon>Gunneridae</taxon>
        <taxon>Pentapetalae</taxon>
        <taxon>rosids</taxon>
        <taxon>fabids</taxon>
        <taxon>Fabales</taxon>
        <taxon>Fabaceae</taxon>
        <taxon>Papilionoideae</taxon>
        <taxon>50 kb inversion clade</taxon>
        <taxon>NPAAA clade</taxon>
        <taxon>Hologalegina</taxon>
        <taxon>IRL clade</taxon>
        <taxon>Trifolieae</taxon>
        <taxon>Medicago</taxon>
    </lineage>
</organism>
<keyword evidence="3" id="KW-0812">Transmembrane</keyword>
<evidence type="ECO:0000256" key="8">
    <source>
        <dbReference type="ARBA" id="ARBA00022989"/>
    </source>
</evidence>